<dbReference type="EMBL" id="MHOT01000013">
    <property type="protein sequence ID" value="OGZ69291.1"/>
    <property type="molecule type" value="Genomic_DNA"/>
</dbReference>
<comment type="caution">
    <text evidence="1">The sequence shown here is derived from an EMBL/GenBank/DDBJ whole genome shotgun (WGS) entry which is preliminary data.</text>
</comment>
<evidence type="ECO:0000313" key="2">
    <source>
        <dbReference type="Proteomes" id="UP000178820"/>
    </source>
</evidence>
<proteinExistence type="predicted"/>
<name>A0A1G2I487_9BACT</name>
<gene>
    <name evidence="1" type="ORF">A3D44_01205</name>
</gene>
<protein>
    <submittedName>
        <fullName evidence="1">Uncharacterized protein</fullName>
    </submittedName>
</protein>
<organism evidence="1 2">
    <name type="scientific">Candidatus Staskawiczbacteria bacterium RIFCSPHIGHO2_02_FULL_42_22</name>
    <dbReference type="NCBI Taxonomy" id="1802207"/>
    <lineage>
        <taxon>Bacteria</taxon>
        <taxon>Candidatus Staskawicziibacteriota</taxon>
    </lineage>
</organism>
<accession>A0A1G2I487</accession>
<dbReference type="AlphaFoldDB" id="A0A1G2I487"/>
<dbReference type="Proteomes" id="UP000178820">
    <property type="component" value="Unassembled WGS sequence"/>
</dbReference>
<sequence length="64" mass="7743">MTASKFFFKMYELLEDARAHGSKRSWAILWRFIQKRHTFPGIPELPGEREAAWLAARRLWGHRW</sequence>
<reference evidence="1 2" key="1">
    <citation type="journal article" date="2016" name="Nat. Commun.">
        <title>Thousands of microbial genomes shed light on interconnected biogeochemical processes in an aquifer system.</title>
        <authorList>
            <person name="Anantharaman K."/>
            <person name="Brown C.T."/>
            <person name="Hug L.A."/>
            <person name="Sharon I."/>
            <person name="Castelle C.J."/>
            <person name="Probst A.J."/>
            <person name="Thomas B.C."/>
            <person name="Singh A."/>
            <person name="Wilkins M.J."/>
            <person name="Karaoz U."/>
            <person name="Brodie E.L."/>
            <person name="Williams K.H."/>
            <person name="Hubbard S.S."/>
            <person name="Banfield J.F."/>
        </authorList>
    </citation>
    <scope>NUCLEOTIDE SEQUENCE [LARGE SCALE GENOMIC DNA]</scope>
</reference>
<evidence type="ECO:0000313" key="1">
    <source>
        <dbReference type="EMBL" id="OGZ69291.1"/>
    </source>
</evidence>